<keyword evidence="1" id="KW-0472">Membrane</keyword>
<proteinExistence type="predicted"/>
<name>A0ABW9QS36_9ACTN</name>
<feature type="transmembrane region" description="Helical" evidence="1">
    <location>
        <begin position="81"/>
        <end position="103"/>
    </location>
</feature>
<dbReference type="Proteomes" id="UP000437736">
    <property type="component" value="Unassembled WGS sequence"/>
</dbReference>
<accession>A0ABW9QS36</accession>
<keyword evidence="1" id="KW-0812">Transmembrane</keyword>
<dbReference type="EMBL" id="WJHE01000308">
    <property type="protein sequence ID" value="MST32482.1"/>
    <property type="molecule type" value="Genomic_DNA"/>
</dbReference>
<gene>
    <name evidence="2" type="ORF">GHK86_07075</name>
</gene>
<protein>
    <recommendedName>
        <fullName evidence="4">TIGR03745 family integrating conjugative element membrane protein</fullName>
    </recommendedName>
</protein>
<evidence type="ECO:0008006" key="4">
    <source>
        <dbReference type="Google" id="ProtNLM"/>
    </source>
</evidence>
<comment type="caution">
    <text evidence="2">The sequence shown here is derived from an EMBL/GenBank/DDBJ whole genome shotgun (WGS) entry which is preliminary data.</text>
</comment>
<sequence length="109" mass="10914">MLAATALLAAAGSSGISPTVVPNLAPKSSGLPGTQVLVGLANGLGFWALIAAVVGVVVGAVVWAFGHYSQNYQQAYNGRKGVMVAGLAALLIGGASQIVRFFVQQGKGF</sequence>
<keyword evidence="3" id="KW-1185">Reference proteome</keyword>
<feature type="transmembrane region" description="Helical" evidence="1">
    <location>
        <begin position="46"/>
        <end position="69"/>
    </location>
</feature>
<organism evidence="2 3">
    <name type="scientific">Acidiferrimicrobium australe</name>
    <dbReference type="NCBI Taxonomy" id="2664430"/>
    <lineage>
        <taxon>Bacteria</taxon>
        <taxon>Bacillati</taxon>
        <taxon>Actinomycetota</taxon>
        <taxon>Acidimicrobiia</taxon>
        <taxon>Acidimicrobiales</taxon>
        <taxon>Acidimicrobiaceae</taxon>
        <taxon>Acidiferrimicrobium</taxon>
    </lineage>
</organism>
<dbReference type="InterPro" id="IPR046094">
    <property type="entry name" value="DUF6112"/>
</dbReference>
<reference evidence="2 3" key="1">
    <citation type="submission" date="2019-11" db="EMBL/GenBank/DDBJ databases">
        <title>Acidiferrimicrobium australis gen. nov., sp. nov., an acidophilic and obligately heterotrophic, member of the Actinobacteria that catalyses dissimilatory oxido- reduction of iron isolated from metal-rich acidic water in Chile.</title>
        <authorList>
            <person name="Gonzalez D."/>
            <person name="Huber K."/>
            <person name="Hedrich S."/>
            <person name="Rojas-Villalobos C."/>
            <person name="Quatrini R."/>
            <person name="Dinamarca M.A."/>
            <person name="Schwarz A."/>
            <person name="Canales C."/>
            <person name="Nancucheo I."/>
        </authorList>
    </citation>
    <scope>NUCLEOTIDE SEQUENCE [LARGE SCALE GENOMIC DNA]</scope>
    <source>
        <strain evidence="2 3">USS-CCA1</strain>
    </source>
</reference>
<evidence type="ECO:0000313" key="2">
    <source>
        <dbReference type="EMBL" id="MST32482.1"/>
    </source>
</evidence>
<evidence type="ECO:0000256" key="1">
    <source>
        <dbReference type="SAM" id="Phobius"/>
    </source>
</evidence>
<keyword evidence="1" id="KW-1133">Transmembrane helix</keyword>
<evidence type="ECO:0000313" key="3">
    <source>
        <dbReference type="Proteomes" id="UP000437736"/>
    </source>
</evidence>
<dbReference type="Pfam" id="PF19607">
    <property type="entry name" value="DUF6112"/>
    <property type="match status" value="1"/>
</dbReference>